<evidence type="ECO:0000313" key="2">
    <source>
        <dbReference type="EMBL" id="CAH2261234.1"/>
    </source>
</evidence>
<keyword evidence="3" id="KW-1185">Reference proteome</keyword>
<organism evidence="2 3">
    <name type="scientific">Pararge aegeria aegeria</name>
    <dbReference type="NCBI Taxonomy" id="348720"/>
    <lineage>
        <taxon>Eukaryota</taxon>
        <taxon>Metazoa</taxon>
        <taxon>Ecdysozoa</taxon>
        <taxon>Arthropoda</taxon>
        <taxon>Hexapoda</taxon>
        <taxon>Insecta</taxon>
        <taxon>Pterygota</taxon>
        <taxon>Neoptera</taxon>
        <taxon>Endopterygota</taxon>
        <taxon>Lepidoptera</taxon>
        <taxon>Glossata</taxon>
        <taxon>Ditrysia</taxon>
        <taxon>Papilionoidea</taxon>
        <taxon>Nymphalidae</taxon>
        <taxon>Satyrinae</taxon>
        <taxon>Satyrini</taxon>
        <taxon>Parargina</taxon>
        <taxon>Pararge</taxon>
    </lineage>
</organism>
<sequence length="76" mass="8472">MDPRVVLLVVGLALASARYTAPLDTDFEQSDHRDHHGYVAIPSLDNEPAIHQVDINDNLPSGRRCFFGNCIINIKQ</sequence>
<feature type="signal peptide" evidence="1">
    <location>
        <begin position="1"/>
        <end position="17"/>
    </location>
</feature>
<dbReference type="AlphaFoldDB" id="A0A8S4SDD0"/>
<protein>
    <submittedName>
        <fullName evidence="2">Jg17218 protein</fullName>
    </submittedName>
</protein>
<accession>A0A8S4SDD0</accession>
<feature type="chain" id="PRO_5035748521" evidence="1">
    <location>
        <begin position="18"/>
        <end position="76"/>
    </location>
</feature>
<dbReference type="Proteomes" id="UP000838756">
    <property type="component" value="Unassembled WGS sequence"/>
</dbReference>
<dbReference type="EMBL" id="CAKXAJ010026185">
    <property type="protein sequence ID" value="CAH2261234.1"/>
    <property type="molecule type" value="Genomic_DNA"/>
</dbReference>
<keyword evidence="1" id="KW-0732">Signal</keyword>
<evidence type="ECO:0000313" key="3">
    <source>
        <dbReference type="Proteomes" id="UP000838756"/>
    </source>
</evidence>
<gene>
    <name evidence="2" type="primary">jg17218</name>
    <name evidence="2" type="ORF">PAEG_LOCUS23888</name>
</gene>
<proteinExistence type="predicted"/>
<evidence type="ECO:0000256" key="1">
    <source>
        <dbReference type="SAM" id="SignalP"/>
    </source>
</evidence>
<name>A0A8S4SDD0_9NEOP</name>
<comment type="caution">
    <text evidence="2">The sequence shown here is derived from an EMBL/GenBank/DDBJ whole genome shotgun (WGS) entry which is preliminary data.</text>
</comment>
<reference evidence="2" key="1">
    <citation type="submission" date="2022-03" db="EMBL/GenBank/DDBJ databases">
        <authorList>
            <person name="Lindestad O."/>
        </authorList>
    </citation>
    <scope>NUCLEOTIDE SEQUENCE</scope>
</reference>